<feature type="transmembrane region" description="Helical" evidence="1">
    <location>
        <begin position="7"/>
        <end position="27"/>
    </location>
</feature>
<comment type="caution">
    <text evidence="2">The sequence shown here is derived from an EMBL/GenBank/DDBJ whole genome shotgun (WGS) entry which is preliminary data.</text>
</comment>
<evidence type="ECO:0000256" key="1">
    <source>
        <dbReference type="SAM" id="Phobius"/>
    </source>
</evidence>
<keyword evidence="1" id="KW-0472">Membrane</keyword>
<dbReference type="EMBL" id="MFVL01000026">
    <property type="protein sequence ID" value="OGJ00876.1"/>
    <property type="molecule type" value="Genomic_DNA"/>
</dbReference>
<evidence type="ECO:0000313" key="2">
    <source>
        <dbReference type="EMBL" id="OGJ00876.1"/>
    </source>
</evidence>
<proteinExistence type="predicted"/>
<feature type="transmembrane region" description="Helical" evidence="1">
    <location>
        <begin position="33"/>
        <end position="54"/>
    </location>
</feature>
<dbReference type="Proteomes" id="UP000177693">
    <property type="component" value="Unassembled WGS sequence"/>
</dbReference>
<keyword evidence="1" id="KW-1133">Transmembrane helix</keyword>
<evidence type="ECO:0008006" key="4">
    <source>
        <dbReference type="Google" id="ProtNLM"/>
    </source>
</evidence>
<sequence length="82" mass="9368">MRAKAKKILVLTVGIIFIILGLFGLVLPFLQGIIFLIIGLLLVSMCFPPVRLCINKHTERYPRLYRLITKAEIWIAKFIGEV</sequence>
<reference evidence="2 3" key="1">
    <citation type="journal article" date="2016" name="Nat. Commun.">
        <title>Thousands of microbial genomes shed light on interconnected biogeochemical processes in an aquifer system.</title>
        <authorList>
            <person name="Anantharaman K."/>
            <person name="Brown C.T."/>
            <person name="Hug L.A."/>
            <person name="Sharon I."/>
            <person name="Castelle C.J."/>
            <person name="Probst A.J."/>
            <person name="Thomas B.C."/>
            <person name="Singh A."/>
            <person name="Wilkins M.J."/>
            <person name="Karaoz U."/>
            <person name="Brodie E.L."/>
            <person name="Williams K.H."/>
            <person name="Hubbard S.S."/>
            <person name="Banfield J.F."/>
        </authorList>
    </citation>
    <scope>NUCLEOTIDE SEQUENCE [LARGE SCALE GENOMIC DNA]</scope>
</reference>
<gene>
    <name evidence="2" type="ORF">A3I23_03930</name>
</gene>
<accession>A0A1F6Y3F8</accession>
<name>A0A1F6Y3F8_9BACT</name>
<dbReference type="AlphaFoldDB" id="A0A1F6Y3F8"/>
<organism evidence="2 3">
    <name type="scientific">Candidatus Nomurabacteria bacterium RIFCSPLOWO2_02_FULL_40_67</name>
    <dbReference type="NCBI Taxonomy" id="1801787"/>
    <lineage>
        <taxon>Bacteria</taxon>
        <taxon>Candidatus Nomuraibacteriota</taxon>
    </lineage>
</organism>
<protein>
    <recommendedName>
        <fullName evidence="4">DUF454 domain-containing protein</fullName>
    </recommendedName>
</protein>
<evidence type="ECO:0000313" key="3">
    <source>
        <dbReference type="Proteomes" id="UP000177693"/>
    </source>
</evidence>
<keyword evidence="1" id="KW-0812">Transmembrane</keyword>